<organism evidence="8 9">
    <name type="scientific">Ceutorhynchus assimilis</name>
    <name type="common">cabbage seed weevil</name>
    <dbReference type="NCBI Taxonomy" id="467358"/>
    <lineage>
        <taxon>Eukaryota</taxon>
        <taxon>Metazoa</taxon>
        <taxon>Ecdysozoa</taxon>
        <taxon>Arthropoda</taxon>
        <taxon>Hexapoda</taxon>
        <taxon>Insecta</taxon>
        <taxon>Pterygota</taxon>
        <taxon>Neoptera</taxon>
        <taxon>Endopterygota</taxon>
        <taxon>Coleoptera</taxon>
        <taxon>Polyphaga</taxon>
        <taxon>Cucujiformia</taxon>
        <taxon>Curculionidae</taxon>
        <taxon>Ceutorhynchinae</taxon>
        <taxon>Ceutorhynchus</taxon>
    </lineage>
</organism>
<dbReference type="PANTHER" id="PTHR42884:SF13">
    <property type="entry name" value="NEUROENDOCRINE CONVERTASE 2"/>
    <property type="match status" value="1"/>
</dbReference>
<feature type="compositionally biased region" description="Basic and acidic residues" evidence="5">
    <location>
        <begin position="143"/>
        <end position="165"/>
    </location>
</feature>
<gene>
    <name evidence="8" type="ORF">CEUTPL_LOCUS6330</name>
</gene>
<evidence type="ECO:0000256" key="5">
    <source>
        <dbReference type="SAM" id="MobiDB-lite"/>
    </source>
</evidence>
<dbReference type="InterPro" id="IPR000209">
    <property type="entry name" value="Peptidase_S8/S53_dom"/>
</dbReference>
<proteinExistence type="predicted"/>
<keyword evidence="4" id="KW-0175">Coiled coil</keyword>
<sequence length="502" mass="57105">MRSKSEYSFVNHALPHARSKRSLTHTRKLKSDPLISTAIQQPGFVRVKRGYKPLKVENLVQNIEPHQDPTDPYFPYQWYLKNTGQNGGKAKLDLNVEAAWAQGKSAIIEDLRQSIQRLTKQQAGVKESFKSVSASSQTTSTFFKDKEIQTETHRVPSTTDDRTGKSDNYSATTSETQTSVSCLKNTLSAEVYEEVLSDALFVYNMTRIQVPRSTQTEPNGLLNNQSDFFHTSDKLHQPSEPLTKPSESSYPSNIEEIPDLKLNNIQTEQLKSIDTSSSRAPIRSRKRKANTQRQGLAYLEAYDANQGATKKKEMELEEKRLALEERKLAIEERKIALLEKQMSTADNHTRMLIELADKKLTAEIDQRQQLADNAKASFDFSSNDPYPYPRYTDDWFNSHGTRCAGEVAAARDNGICGVGVAYDSKIAALAYLPEETLQDAWLIITENAPNDPLLDKFNDYFVDQWLDNDLFWVIYKEAYRTTNTVEGWHNRLKKRMGKAIPN</sequence>
<keyword evidence="9" id="KW-1185">Reference proteome</keyword>
<feature type="region of interest" description="Disordered" evidence="5">
    <location>
        <begin position="143"/>
        <end position="176"/>
    </location>
</feature>
<dbReference type="Proteomes" id="UP001152799">
    <property type="component" value="Chromosome 3"/>
</dbReference>
<keyword evidence="3" id="KW-0720">Serine protease</keyword>
<dbReference type="Pfam" id="PF16470">
    <property type="entry name" value="S8_pro-domain"/>
    <property type="match status" value="1"/>
</dbReference>
<evidence type="ECO:0000259" key="7">
    <source>
        <dbReference type="Pfam" id="PF16470"/>
    </source>
</evidence>
<feature type="compositionally biased region" description="Polar residues" evidence="5">
    <location>
        <begin position="214"/>
        <end position="229"/>
    </location>
</feature>
<dbReference type="GO" id="GO:0004252">
    <property type="term" value="F:serine-type endopeptidase activity"/>
    <property type="evidence" value="ECO:0007669"/>
    <property type="project" value="InterPro"/>
</dbReference>
<evidence type="ECO:0000256" key="1">
    <source>
        <dbReference type="ARBA" id="ARBA00022670"/>
    </source>
</evidence>
<dbReference type="Gene3D" id="3.40.50.200">
    <property type="entry name" value="Peptidase S8/S53 domain"/>
    <property type="match status" value="1"/>
</dbReference>
<protein>
    <submittedName>
        <fullName evidence="8">Uncharacterized protein</fullName>
    </submittedName>
</protein>
<dbReference type="GO" id="GO:0016020">
    <property type="term" value="C:membrane"/>
    <property type="evidence" value="ECO:0007669"/>
    <property type="project" value="TreeGrafter"/>
</dbReference>
<dbReference type="GO" id="GO:0043005">
    <property type="term" value="C:neuron projection"/>
    <property type="evidence" value="ECO:0007669"/>
    <property type="project" value="TreeGrafter"/>
</dbReference>
<feature type="compositionally biased region" description="Polar residues" evidence="5">
    <location>
        <begin position="269"/>
        <end position="279"/>
    </location>
</feature>
<reference evidence="8" key="1">
    <citation type="submission" date="2022-01" db="EMBL/GenBank/DDBJ databases">
        <authorList>
            <person name="King R."/>
        </authorList>
    </citation>
    <scope>NUCLEOTIDE SEQUENCE</scope>
</reference>
<dbReference type="AlphaFoldDB" id="A0A9N9MIY0"/>
<feature type="coiled-coil region" evidence="4">
    <location>
        <begin position="101"/>
        <end position="128"/>
    </location>
</feature>
<feature type="coiled-coil region" evidence="4">
    <location>
        <begin position="313"/>
        <end position="348"/>
    </location>
</feature>
<dbReference type="GO" id="GO:0005615">
    <property type="term" value="C:extracellular space"/>
    <property type="evidence" value="ECO:0007669"/>
    <property type="project" value="TreeGrafter"/>
</dbReference>
<evidence type="ECO:0000313" key="8">
    <source>
        <dbReference type="EMBL" id="CAG9765727.1"/>
    </source>
</evidence>
<dbReference type="InterPro" id="IPR032815">
    <property type="entry name" value="S8_pro-domain"/>
</dbReference>
<dbReference type="InterPro" id="IPR036852">
    <property type="entry name" value="Peptidase_S8/S53_dom_sf"/>
</dbReference>
<evidence type="ECO:0000256" key="2">
    <source>
        <dbReference type="ARBA" id="ARBA00022801"/>
    </source>
</evidence>
<feature type="region of interest" description="Disordered" evidence="5">
    <location>
        <begin position="214"/>
        <end position="254"/>
    </location>
</feature>
<evidence type="ECO:0000256" key="4">
    <source>
        <dbReference type="SAM" id="Coils"/>
    </source>
</evidence>
<feature type="domain" description="Peptidase S8/S53" evidence="6">
    <location>
        <begin position="364"/>
        <end position="442"/>
    </location>
</feature>
<feature type="domain" description="Peptidase S8 pro-domain" evidence="7">
    <location>
        <begin position="3"/>
        <end position="49"/>
    </location>
</feature>
<dbReference type="GO" id="GO:0016486">
    <property type="term" value="P:peptide hormone processing"/>
    <property type="evidence" value="ECO:0007669"/>
    <property type="project" value="TreeGrafter"/>
</dbReference>
<feature type="compositionally biased region" description="Polar residues" evidence="5">
    <location>
        <begin position="166"/>
        <end position="176"/>
    </location>
</feature>
<dbReference type="SUPFAM" id="SSF52743">
    <property type="entry name" value="Subtilisin-like"/>
    <property type="match status" value="1"/>
</dbReference>
<evidence type="ECO:0000256" key="3">
    <source>
        <dbReference type="ARBA" id="ARBA00022825"/>
    </source>
</evidence>
<dbReference type="InterPro" id="IPR022398">
    <property type="entry name" value="Peptidase_S8_His-AS"/>
</dbReference>
<evidence type="ECO:0000259" key="6">
    <source>
        <dbReference type="Pfam" id="PF00082"/>
    </source>
</evidence>
<dbReference type="PANTHER" id="PTHR42884">
    <property type="entry name" value="PROPROTEIN CONVERTASE SUBTILISIN/KEXIN-RELATED"/>
    <property type="match status" value="1"/>
</dbReference>
<dbReference type="PROSITE" id="PS00137">
    <property type="entry name" value="SUBTILASE_HIS"/>
    <property type="match status" value="1"/>
</dbReference>
<name>A0A9N9MIY0_9CUCU</name>
<keyword evidence="1" id="KW-0645">Protease</keyword>
<keyword evidence="2" id="KW-0378">Hydrolase</keyword>
<evidence type="ECO:0000313" key="9">
    <source>
        <dbReference type="Proteomes" id="UP001152799"/>
    </source>
</evidence>
<dbReference type="OrthoDB" id="300641at2759"/>
<accession>A0A9N9MIY0</accession>
<feature type="region of interest" description="Disordered" evidence="5">
    <location>
        <begin position="269"/>
        <end position="290"/>
    </location>
</feature>
<dbReference type="Pfam" id="PF00082">
    <property type="entry name" value="Peptidase_S8"/>
    <property type="match status" value="1"/>
</dbReference>
<dbReference type="EMBL" id="OU892279">
    <property type="protein sequence ID" value="CAG9765727.1"/>
    <property type="molecule type" value="Genomic_DNA"/>
</dbReference>